<dbReference type="PANTHER" id="PTHR46322:SF1">
    <property type="entry name" value="PUROMYCIN-SENSITIVE AMINOPEPTIDASE"/>
    <property type="match status" value="1"/>
</dbReference>
<keyword evidence="11" id="KW-0482">Metalloprotease</keyword>
<comment type="caution">
    <text evidence="18">The sequence shown here is derived from an EMBL/GenBank/DDBJ whole genome shotgun (WGS) entry which is preliminary data.</text>
</comment>
<keyword evidence="6 18" id="KW-0031">Aminopeptidase</keyword>
<gene>
    <name evidence="18" type="ORF">C8D97_108107</name>
</gene>
<dbReference type="Pfam" id="PF17432">
    <property type="entry name" value="DUF3458_C"/>
    <property type="match status" value="1"/>
</dbReference>
<evidence type="ECO:0000256" key="13">
    <source>
        <dbReference type="NCBIfam" id="TIGR02414"/>
    </source>
</evidence>
<dbReference type="Proteomes" id="UP000245790">
    <property type="component" value="Unassembled WGS sequence"/>
</dbReference>
<dbReference type="Gene3D" id="2.60.40.1730">
    <property type="entry name" value="tricorn interacting facor f3 domain"/>
    <property type="match status" value="1"/>
</dbReference>
<keyword evidence="19" id="KW-1185">Reference proteome</keyword>
<dbReference type="InterPro" id="IPR012779">
    <property type="entry name" value="Peptidase_M1_pepN"/>
</dbReference>
<dbReference type="Gene3D" id="2.60.40.1840">
    <property type="match status" value="1"/>
</dbReference>
<dbReference type="PRINTS" id="PR00756">
    <property type="entry name" value="ALADIPTASE"/>
</dbReference>
<evidence type="ECO:0000256" key="6">
    <source>
        <dbReference type="ARBA" id="ARBA00022438"/>
    </source>
</evidence>
<evidence type="ECO:0000259" key="15">
    <source>
        <dbReference type="Pfam" id="PF11940"/>
    </source>
</evidence>
<evidence type="ECO:0000256" key="1">
    <source>
        <dbReference type="ARBA" id="ARBA00000098"/>
    </source>
</evidence>
<reference evidence="18 19" key="1">
    <citation type="submission" date="2018-05" db="EMBL/GenBank/DDBJ databases">
        <title>Genomic Encyclopedia of Type Strains, Phase IV (KMG-IV): sequencing the most valuable type-strain genomes for metagenomic binning, comparative biology and taxonomic classification.</title>
        <authorList>
            <person name="Goeker M."/>
        </authorList>
    </citation>
    <scope>NUCLEOTIDE SEQUENCE [LARGE SCALE GENOMIC DNA]</scope>
    <source>
        <strain evidence="18 19">DSM 25350</strain>
    </source>
</reference>
<name>A0A316FJW2_9GAMM</name>
<dbReference type="PANTHER" id="PTHR46322">
    <property type="entry name" value="PUROMYCIN-SENSITIVE AMINOPEPTIDASE"/>
    <property type="match status" value="1"/>
</dbReference>
<dbReference type="InterPro" id="IPR027268">
    <property type="entry name" value="Peptidase_M4/M1_CTD_sf"/>
</dbReference>
<dbReference type="Gene3D" id="3.30.2010.30">
    <property type="match status" value="1"/>
</dbReference>
<dbReference type="CDD" id="cd09600">
    <property type="entry name" value="M1_APN"/>
    <property type="match status" value="1"/>
</dbReference>
<feature type="domain" description="Peptidase M1 alanyl aminopeptidase Ig-like fold" evidence="15">
    <location>
        <begin position="451"/>
        <end position="550"/>
    </location>
</feature>
<feature type="domain" description="Peptidase M1 membrane alanine aminopeptidase" evidence="14">
    <location>
        <begin position="232"/>
        <end position="445"/>
    </location>
</feature>
<dbReference type="InterPro" id="IPR024601">
    <property type="entry name" value="Peptidase_M1_pepN_C"/>
</dbReference>
<evidence type="ECO:0000256" key="7">
    <source>
        <dbReference type="ARBA" id="ARBA00022670"/>
    </source>
</evidence>
<evidence type="ECO:0000256" key="4">
    <source>
        <dbReference type="ARBA" id="ARBA00012564"/>
    </source>
</evidence>
<dbReference type="FunFam" id="1.10.390.10:FF:000002">
    <property type="entry name" value="Aminopeptidase N"/>
    <property type="match status" value="1"/>
</dbReference>
<evidence type="ECO:0000256" key="11">
    <source>
        <dbReference type="ARBA" id="ARBA00023049"/>
    </source>
</evidence>
<dbReference type="FunFam" id="2.60.40.1730:FF:000005">
    <property type="entry name" value="Aminopeptidase N"/>
    <property type="match status" value="1"/>
</dbReference>
<evidence type="ECO:0000256" key="10">
    <source>
        <dbReference type="ARBA" id="ARBA00022833"/>
    </source>
</evidence>
<proteinExistence type="inferred from homology"/>
<evidence type="ECO:0000256" key="5">
    <source>
        <dbReference type="ARBA" id="ARBA00015611"/>
    </source>
</evidence>
<protein>
    <recommendedName>
        <fullName evidence="5 13">Aminopeptidase N</fullName>
        <ecNumber evidence="4 13">3.4.11.2</ecNumber>
    </recommendedName>
</protein>
<dbReference type="NCBIfam" id="TIGR02414">
    <property type="entry name" value="pepN_proteo"/>
    <property type="match status" value="1"/>
</dbReference>
<dbReference type="Gene3D" id="1.25.50.10">
    <property type="entry name" value="Peptidase M1, alanyl aminopeptidase, C-terminal domain"/>
    <property type="match status" value="1"/>
</dbReference>
<dbReference type="Pfam" id="PF01433">
    <property type="entry name" value="Peptidase_M1"/>
    <property type="match status" value="1"/>
</dbReference>
<evidence type="ECO:0000259" key="14">
    <source>
        <dbReference type="Pfam" id="PF01433"/>
    </source>
</evidence>
<accession>A0A316FJW2</accession>
<evidence type="ECO:0000256" key="12">
    <source>
        <dbReference type="ARBA" id="ARBA00059739"/>
    </source>
</evidence>
<dbReference type="EMBL" id="QGGU01000008">
    <property type="protein sequence ID" value="PWK49198.1"/>
    <property type="molecule type" value="Genomic_DNA"/>
</dbReference>
<evidence type="ECO:0000256" key="9">
    <source>
        <dbReference type="ARBA" id="ARBA00022801"/>
    </source>
</evidence>
<dbReference type="RefSeq" id="WP_109763999.1">
    <property type="nucleotide sequence ID" value="NZ_QGGU01000008.1"/>
</dbReference>
<organism evidence="18 19">
    <name type="scientific">Pleionea mediterranea</name>
    <dbReference type="NCBI Taxonomy" id="523701"/>
    <lineage>
        <taxon>Bacteria</taxon>
        <taxon>Pseudomonadati</taxon>
        <taxon>Pseudomonadota</taxon>
        <taxon>Gammaproteobacteria</taxon>
        <taxon>Oceanospirillales</taxon>
        <taxon>Pleioneaceae</taxon>
        <taxon>Pleionea</taxon>
    </lineage>
</organism>
<dbReference type="GO" id="GO:0016285">
    <property type="term" value="F:alanyl aminopeptidase activity"/>
    <property type="evidence" value="ECO:0007669"/>
    <property type="project" value="UniProtKB-EC"/>
</dbReference>
<evidence type="ECO:0000313" key="19">
    <source>
        <dbReference type="Proteomes" id="UP000245790"/>
    </source>
</evidence>
<feature type="domain" description="Peptidase M1 alanyl aminopeptidase C-terminal" evidence="16">
    <location>
        <begin position="556"/>
        <end position="869"/>
    </location>
</feature>
<dbReference type="GO" id="GO:0008270">
    <property type="term" value="F:zinc ion binding"/>
    <property type="evidence" value="ECO:0007669"/>
    <property type="project" value="InterPro"/>
</dbReference>
<sequence>MKNSSAPITKYRKDYQPSNFLISETHLTFILNEQETLVKSRLLLRRNPKADLEAKSIQFDGENLTLQSILWNGEALSADEYKVTDEGLELTKVADEFELVTVCKILPQDNSSLEGLYKSGDKFCTQCEAEGFRKITYYLDRPDVLSRFYVRIEADKSRYPLLLSNGNPVASGDMDDNRHFVEWQDPFLKPCYLFALVAGDLDLLEDQFITKSGRTVKLQLYVDKGKLDQSDFAMQSLINAMKWDEQRFNLEYDLDLYMIVAVSDFNMGAMENKGLNIFNTKYVLANPQTATDQDFEGIESVIGHEYFHNWTGNRVTCRDWFQLSLKEGLTVFRDQVFTEDMRSKAVKRIDDVKVIRSHQFAEDAGPLAHPIRPDEYIEMNNFYTVTVYNKGAEIIRMIHTLLGEQAFQRGMALYFERHDGQAVTCDDFVSAMADASDIDLSQFKHWYSQAGTPQVSINYQYHKDEGRMTLIVKQSNQHPSSKQPFLIPLKLGLVGRSGKPQSFSLEKQDNKVTETLIHITDSSQVIELYKVDESSVPSLFRDFSAPVKFDVNYTHDDLAFLFAYDENTFTRWDAGQQLMEQCIVSGNDALMSNIAEAFKQILNDSTLDNAFKARALVIPDLKTLFESHSSKGVDFLIERRRSLKDFLAKSLEQDWLKQYQSLHQLSDKSLDQDSIARRSIKNLALSYLVCASDEHAELLKQQFSQAQLMTEEISALSIAAHEQVRPAQSMLDDFYKKWHQEPLVMDKWLSVQSTIDSDNVFEVIERLKQDPVFSLKNPNKVRSLYSAFAGLNFAQFHRKDGKGYRLIADTVFELDSINAQIAANLSKQFSGAAKLDKQRQKQVAAELKKIKNKPNLSKDVFEVVSKTLEQLVESGD</sequence>
<dbReference type="AlphaFoldDB" id="A0A316FJW2"/>
<comment type="similarity">
    <text evidence="3">Belongs to the peptidase M1 family.</text>
</comment>
<dbReference type="Gene3D" id="1.10.390.10">
    <property type="entry name" value="Neutral Protease Domain 2"/>
    <property type="match status" value="1"/>
</dbReference>
<dbReference type="EC" id="3.4.11.2" evidence="4 13"/>
<dbReference type="Pfam" id="PF11940">
    <property type="entry name" value="DUF3458"/>
    <property type="match status" value="1"/>
</dbReference>
<evidence type="ECO:0000256" key="2">
    <source>
        <dbReference type="ARBA" id="ARBA00001947"/>
    </source>
</evidence>
<comment type="function">
    <text evidence="12">Aminopeptidase N is involved in the degradation of intracellular peptides generated by protein breakdown during normal growth as well as in response to nutrient starvation.</text>
</comment>
<keyword evidence="8" id="KW-0479">Metal-binding</keyword>
<dbReference type="InterPro" id="IPR045357">
    <property type="entry name" value="Aminopeptidase_N-like_N"/>
</dbReference>
<dbReference type="InterPro" id="IPR001930">
    <property type="entry name" value="Peptidase_M1"/>
</dbReference>
<comment type="catalytic activity">
    <reaction evidence="1">
        <text>Release of an N-terminal amino acid, Xaa-|-Yaa- from a peptide, amide or arylamide. Xaa is preferably Ala, but may be most amino acids including Pro (slow action). When a terminal hydrophobic residue is followed by a prolyl residue, the two may be released as an intact Xaa-Pro dipeptide.</text>
        <dbReference type="EC" id="3.4.11.2"/>
    </reaction>
</comment>
<dbReference type="InterPro" id="IPR035414">
    <property type="entry name" value="Peptidase_M1_pepN_Ig-like"/>
</dbReference>
<evidence type="ECO:0000259" key="16">
    <source>
        <dbReference type="Pfam" id="PF17432"/>
    </source>
</evidence>
<evidence type="ECO:0000259" key="17">
    <source>
        <dbReference type="Pfam" id="PF17900"/>
    </source>
</evidence>
<dbReference type="InterPro" id="IPR037144">
    <property type="entry name" value="Peptidase_M1_pepN_C_sf"/>
</dbReference>
<comment type="cofactor">
    <cofactor evidence="2">
        <name>Zn(2+)</name>
        <dbReference type="ChEBI" id="CHEBI:29105"/>
    </cofactor>
</comment>
<evidence type="ECO:0000256" key="3">
    <source>
        <dbReference type="ARBA" id="ARBA00010136"/>
    </source>
</evidence>
<feature type="domain" description="Aminopeptidase N-like N-terminal" evidence="17">
    <location>
        <begin position="110"/>
        <end position="193"/>
    </location>
</feature>
<dbReference type="FunFam" id="3.30.2010.30:FF:000002">
    <property type="entry name" value="Putative aminopeptidase N"/>
    <property type="match status" value="1"/>
</dbReference>
<dbReference type="SUPFAM" id="SSF63737">
    <property type="entry name" value="Leukotriene A4 hydrolase N-terminal domain"/>
    <property type="match status" value="1"/>
</dbReference>
<dbReference type="SUPFAM" id="SSF55486">
    <property type="entry name" value="Metalloproteases ('zincins'), catalytic domain"/>
    <property type="match status" value="1"/>
</dbReference>
<dbReference type="InterPro" id="IPR042097">
    <property type="entry name" value="Aminopeptidase_N-like_N_sf"/>
</dbReference>
<dbReference type="GO" id="GO:0008237">
    <property type="term" value="F:metallopeptidase activity"/>
    <property type="evidence" value="ECO:0007669"/>
    <property type="project" value="UniProtKB-UniRule"/>
</dbReference>
<keyword evidence="7" id="KW-0645">Protease</keyword>
<dbReference type="InterPro" id="IPR014782">
    <property type="entry name" value="Peptidase_M1_dom"/>
</dbReference>
<dbReference type="OrthoDB" id="100605at2"/>
<keyword evidence="10" id="KW-0862">Zinc</keyword>
<dbReference type="InterPro" id="IPR038438">
    <property type="entry name" value="PepN_Ig-like_sf"/>
</dbReference>
<evidence type="ECO:0000256" key="8">
    <source>
        <dbReference type="ARBA" id="ARBA00022723"/>
    </source>
</evidence>
<keyword evidence="9" id="KW-0378">Hydrolase</keyword>
<evidence type="ECO:0000313" key="18">
    <source>
        <dbReference type="EMBL" id="PWK49198.1"/>
    </source>
</evidence>
<dbReference type="Pfam" id="PF17900">
    <property type="entry name" value="Peptidase_M1_N"/>
    <property type="match status" value="1"/>
</dbReference>
<dbReference type="GO" id="GO:0006508">
    <property type="term" value="P:proteolysis"/>
    <property type="evidence" value="ECO:0007669"/>
    <property type="project" value="UniProtKB-UniRule"/>
</dbReference>